<keyword evidence="7" id="KW-0175">Coiled coil</keyword>
<dbReference type="GO" id="GO:0000155">
    <property type="term" value="F:phosphorelay sensor kinase activity"/>
    <property type="evidence" value="ECO:0007669"/>
    <property type="project" value="InterPro"/>
</dbReference>
<dbReference type="SUPFAM" id="SSF55874">
    <property type="entry name" value="ATPase domain of HSP90 chaperone/DNA topoisomerase II/histidine kinase"/>
    <property type="match status" value="1"/>
</dbReference>
<dbReference type="PRINTS" id="PR00344">
    <property type="entry name" value="BCTRLSENSOR"/>
</dbReference>
<dbReference type="SMART" id="SM00388">
    <property type="entry name" value="HisKA"/>
    <property type="match status" value="1"/>
</dbReference>
<dbReference type="EMBL" id="BARV01014649">
    <property type="protein sequence ID" value="GAI21561.1"/>
    <property type="molecule type" value="Genomic_DNA"/>
</dbReference>
<keyword evidence="4" id="KW-0418">Kinase</keyword>
<dbReference type="Gene3D" id="1.10.287.130">
    <property type="match status" value="1"/>
</dbReference>
<dbReference type="PROSITE" id="PS50109">
    <property type="entry name" value="HIS_KIN"/>
    <property type="match status" value="1"/>
</dbReference>
<accession>X1MU86</accession>
<name>X1MU86_9ZZZZ</name>
<dbReference type="CDD" id="cd00082">
    <property type="entry name" value="HisKA"/>
    <property type="match status" value="1"/>
</dbReference>
<sequence length="258" mass="28557">MEKEKKVRAELSATYQELRENQAHLIQAEKLTSLGQMAASIAHEVNNPLAGVLVYTQLLAKKIANDSFSKETALVYLSKMETELTRSSKLIRNLLDFARQSTPTLRGVNANEVVERAFSLVGHQAELQGIQVIKELTPSLPKVMVDFDQLQQVCTNLILNAIQAMPDGGRLTLRTSLDGNDQVKIEVEDTGCGISEENLHKLFTPFFTTKGKGKGVGLGLAVAYGIIQRHKGRIEVQSEEGEGTTFTIYLKAYHEEKN</sequence>
<dbReference type="InterPro" id="IPR005467">
    <property type="entry name" value="His_kinase_dom"/>
</dbReference>
<organism evidence="9">
    <name type="scientific">marine sediment metagenome</name>
    <dbReference type="NCBI Taxonomy" id="412755"/>
    <lineage>
        <taxon>unclassified sequences</taxon>
        <taxon>metagenomes</taxon>
        <taxon>ecological metagenomes</taxon>
    </lineage>
</organism>
<dbReference type="InterPro" id="IPR036097">
    <property type="entry name" value="HisK_dim/P_sf"/>
</dbReference>
<dbReference type="InterPro" id="IPR036890">
    <property type="entry name" value="HATPase_C_sf"/>
</dbReference>
<dbReference type="SMART" id="SM00387">
    <property type="entry name" value="HATPase_c"/>
    <property type="match status" value="1"/>
</dbReference>
<dbReference type="InterPro" id="IPR003661">
    <property type="entry name" value="HisK_dim/P_dom"/>
</dbReference>
<dbReference type="GO" id="GO:0005524">
    <property type="term" value="F:ATP binding"/>
    <property type="evidence" value="ECO:0007669"/>
    <property type="project" value="UniProtKB-KW"/>
</dbReference>
<keyword evidence="3" id="KW-0547">Nucleotide-binding</keyword>
<feature type="coiled-coil region" evidence="7">
    <location>
        <begin position="1"/>
        <end position="28"/>
    </location>
</feature>
<dbReference type="InterPro" id="IPR003594">
    <property type="entry name" value="HATPase_dom"/>
</dbReference>
<evidence type="ECO:0000256" key="3">
    <source>
        <dbReference type="ARBA" id="ARBA00022741"/>
    </source>
</evidence>
<dbReference type="Pfam" id="PF02518">
    <property type="entry name" value="HATPase_c"/>
    <property type="match status" value="1"/>
</dbReference>
<protein>
    <recommendedName>
        <fullName evidence="8">Histidine kinase domain-containing protein</fullName>
    </recommendedName>
</protein>
<dbReference type="SUPFAM" id="SSF47384">
    <property type="entry name" value="Homodimeric domain of signal transducing histidine kinase"/>
    <property type="match status" value="1"/>
</dbReference>
<dbReference type="InterPro" id="IPR004358">
    <property type="entry name" value="Sig_transdc_His_kin-like_C"/>
</dbReference>
<keyword evidence="1" id="KW-0597">Phosphoprotein</keyword>
<evidence type="ECO:0000256" key="6">
    <source>
        <dbReference type="ARBA" id="ARBA00023012"/>
    </source>
</evidence>
<dbReference type="Gene3D" id="3.30.565.10">
    <property type="entry name" value="Histidine kinase-like ATPase, C-terminal domain"/>
    <property type="match status" value="1"/>
</dbReference>
<evidence type="ECO:0000313" key="9">
    <source>
        <dbReference type="EMBL" id="GAI21561.1"/>
    </source>
</evidence>
<feature type="domain" description="Histidine kinase" evidence="8">
    <location>
        <begin position="40"/>
        <end position="254"/>
    </location>
</feature>
<keyword evidence="5" id="KW-0067">ATP-binding</keyword>
<dbReference type="PANTHER" id="PTHR43065:SF46">
    <property type="entry name" value="C4-DICARBOXYLATE TRANSPORT SENSOR PROTEIN DCTB"/>
    <property type="match status" value="1"/>
</dbReference>
<keyword evidence="2" id="KW-0808">Transferase</keyword>
<dbReference type="PANTHER" id="PTHR43065">
    <property type="entry name" value="SENSOR HISTIDINE KINASE"/>
    <property type="match status" value="1"/>
</dbReference>
<gene>
    <name evidence="9" type="ORF">S06H3_25450</name>
</gene>
<evidence type="ECO:0000259" key="8">
    <source>
        <dbReference type="PROSITE" id="PS50109"/>
    </source>
</evidence>
<keyword evidence="6" id="KW-0902">Two-component regulatory system</keyword>
<reference evidence="9" key="1">
    <citation type="journal article" date="2014" name="Front. Microbiol.">
        <title>High frequency of phylogenetically diverse reductive dehalogenase-homologous genes in deep subseafloor sedimentary metagenomes.</title>
        <authorList>
            <person name="Kawai M."/>
            <person name="Futagami T."/>
            <person name="Toyoda A."/>
            <person name="Takaki Y."/>
            <person name="Nishi S."/>
            <person name="Hori S."/>
            <person name="Arai W."/>
            <person name="Tsubouchi T."/>
            <person name="Morono Y."/>
            <person name="Uchiyama I."/>
            <person name="Ito T."/>
            <person name="Fujiyama A."/>
            <person name="Inagaki F."/>
            <person name="Takami H."/>
        </authorList>
    </citation>
    <scope>NUCLEOTIDE SEQUENCE</scope>
    <source>
        <strain evidence="9">Expedition CK06-06</strain>
    </source>
</reference>
<dbReference type="AlphaFoldDB" id="X1MU86"/>
<comment type="caution">
    <text evidence="9">The sequence shown here is derived from an EMBL/GenBank/DDBJ whole genome shotgun (WGS) entry which is preliminary data.</text>
</comment>
<evidence type="ECO:0000256" key="4">
    <source>
        <dbReference type="ARBA" id="ARBA00022777"/>
    </source>
</evidence>
<proteinExistence type="predicted"/>
<evidence type="ECO:0000256" key="2">
    <source>
        <dbReference type="ARBA" id="ARBA00022679"/>
    </source>
</evidence>
<evidence type="ECO:0000256" key="7">
    <source>
        <dbReference type="SAM" id="Coils"/>
    </source>
</evidence>
<dbReference type="Pfam" id="PF00512">
    <property type="entry name" value="HisKA"/>
    <property type="match status" value="1"/>
</dbReference>
<evidence type="ECO:0000256" key="5">
    <source>
        <dbReference type="ARBA" id="ARBA00022840"/>
    </source>
</evidence>
<evidence type="ECO:0000256" key="1">
    <source>
        <dbReference type="ARBA" id="ARBA00022553"/>
    </source>
</evidence>